<organism evidence="3 4">
    <name type="scientific">Paenibacillus farraposensis</name>
    <dbReference type="NCBI Taxonomy" id="2807095"/>
    <lineage>
        <taxon>Bacteria</taxon>
        <taxon>Bacillati</taxon>
        <taxon>Bacillota</taxon>
        <taxon>Bacilli</taxon>
        <taxon>Bacillales</taxon>
        <taxon>Paenibacillaceae</taxon>
        <taxon>Paenibacillus</taxon>
    </lineage>
</organism>
<keyword evidence="3" id="KW-0540">Nuclease</keyword>
<name>A0ABW4DH80_9BACL</name>
<dbReference type="SMART" id="SM00507">
    <property type="entry name" value="HNHc"/>
    <property type="match status" value="1"/>
</dbReference>
<evidence type="ECO:0000313" key="3">
    <source>
        <dbReference type="EMBL" id="MFD1463244.1"/>
    </source>
</evidence>
<feature type="domain" description="HNH nuclease" evidence="2">
    <location>
        <begin position="77"/>
        <end position="125"/>
    </location>
</feature>
<dbReference type="GO" id="GO:0004519">
    <property type="term" value="F:endonuclease activity"/>
    <property type="evidence" value="ECO:0007669"/>
    <property type="project" value="UniProtKB-KW"/>
</dbReference>
<evidence type="ECO:0000259" key="2">
    <source>
        <dbReference type="SMART" id="SM00507"/>
    </source>
</evidence>
<dbReference type="Proteomes" id="UP001597340">
    <property type="component" value="Unassembled WGS sequence"/>
</dbReference>
<dbReference type="InterPro" id="IPR044925">
    <property type="entry name" value="His-Me_finger_sf"/>
</dbReference>
<accession>A0ABW4DH80</accession>
<dbReference type="Pfam" id="PF13392">
    <property type="entry name" value="HNH_3"/>
    <property type="match status" value="1"/>
</dbReference>
<dbReference type="InterPro" id="IPR013324">
    <property type="entry name" value="RNA_pol_sigma_r3/r4-like"/>
</dbReference>
<proteinExistence type="predicted"/>
<protein>
    <submittedName>
        <fullName evidence="3">HNH endonuclease</fullName>
    </submittedName>
</protein>
<feature type="region of interest" description="Disordered" evidence="1">
    <location>
        <begin position="126"/>
        <end position="146"/>
    </location>
</feature>
<dbReference type="InterPro" id="IPR003615">
    <property type="entry name" value="HNH_nuc"/>
</dbReference>
<dbReference type="SUPFAM" id="SSF88659">
    <property type="entry name" value="Sigma3 and sigma4 domains of RNA polymerase sigma factors"/>
    <property type="match status" value="1"/>
</dbReference>
<keyword evidence="3" id="KW-0378">Hydrolase</keyword>
<evidence type="ECO:0000256" key="1">
    <source>
        <dbReference type="SAM" id="MobiDB-lite"/>
    </source>
</evidence>
<keyword evidence="4" id="KW-1185">Reference proteome</keyword>
<evidence type="ECO:0000313" key="4">
    <source>
        <dbReference type="Proteomes" id="UP001597340"/>
    </source>
</evidence>
<comment type="caution">
    <text evidence="3">The sequence shown here is derived from an EMBL/GenBank/DDBJ whole genome shotgun (WGS) entry which is preliminary data.</text>
</comment>
<dbReference type="EMBL" id="JBHTNZ010000029">
    <property type="protein sequence ID" value="MFD1463244.1"/>
    <property type="molecule type" value="Genomic_DNA"/>
</dbReference>
<dbReference type="Gene3D" id="3.90.75.20">
    <property type="match status" value="1"/>
</dbReference>
<dbReference type="SUPFAM" id="SSF54060">
    <property type="entry name" value="His-Me finger endonucleases"/>
    <property type="match status" value="1"/>
</dbReference>
<dbReference type="CDD" id="cd00085">
    <property type="entry name" value="HNHc"/>
    <property type="match status" value="1"/>
</dbReference>
<dbReference type="RefSeq" id="WP_229526470.1">
    <property type="nucleotide sequence ID" value="NZ_JAFFQR010000112.1"/>
</dbReference>
<gene>
    <name evidence="3" type="ORF">ACFQ5D_18015</name>
</gene>
<sequence>MPGLRQDERVSEMYRDYLFGMSLSEVATKYGITRQSVYKCFSRRALKLRKRPQSKDYVEFNGSRYTKGTLGYWRKTVGDRSLLHRDVWVYHKGEIPDGWDIHHIDEDKDNNDISNFECLPKAEHTRQYSPGHNQYTPKELRKRANA</sequence>
<reference evidence="4" key="1">
    <citation type="journal article" date="2019" name="Int. J. Syst. Evol. Microbiol.">
        <title>The Global Catalogue of Microorganisms (GCM) 10K type strain sequencing project: providing services to taxonomists for standard genome sequencing and annotation.</title>
        <authorList>
            <consortium name="The Broad Institute Genomics Platform"/>
            <consortium name="The Broad Institute Genome Sequencing Center for Infectious Disease"/>
            <person name="Wu L."/>
            <person name="Ma J."/>
        </authorList>
    </citation>
    <scope>NUCLEOTIDE SEQUENCE [LARGE SCALE GENOMIC DNA]</scope>
    <source>
        <strain evidence="4">CCM 9147</strain>
    </source>
</reference>
<feature type="compositionally biased region" description="Polar residues" evidence="1">
    <location>
        <begin position="127"/>
        <end position="136"/>
    </location>
</feature>
<keyword evidence="3" id="KW-0255">Endonuclease</keyword>